<dbReference type="InterPro" id="IPR024930">
    <property type="entry name" value="Skp_dom_sf"/>
</dbReference>
<feature type="compositionally biased region" description="Basic and acidic residues" evidence="4">
    <location>
        <begin position="1"/>
        <end position="14"/>
    </location>
</feature>
<dbReference type="SMART" id="SM00935">
    <property type="entry name" value="OmpH"/>
    <property type="match status" value="1"/>
</dbReference>
<feature type="coiled-coil region" evidence="3">
    <location>
        <begin position="97"/>
        <end position="140"/>
    </location>
</feature>
<reference evidence="6 7" key="1">
    <citation type="submission" date="2016-10" db="EMBL/GenBank/DDBJ databases">
        <authorList>
            <person name="de Groot N.N."/>
        </authorList>
    </citation>
    <scope>NUCLEOTIDE SEQUENCE [LARGE SCALE GENOMIC DNA]</scope>
    <source>
        <strain evidence="6 7">SLAS-1</strain>
    </source>
</reference>
<dbReference type="GO" id="GO:0051082">
    <property type="term" value="F:unfolded protein binding"/>
    <property type="evidence" value="ECO:0007669"/>
    <property type="project" value="InterPro"/>
</dbReference>
<dbReference type="STRING" id="321763.SAMN04488692_10922"/>
<organism evidence="6 7">
    <name type="scientific">Halarsenatibacter silvermanii</name>
    <dbReference type="NCBI Taxonomy" id="321763"/>
    <lineage>
        <taxon>Bacteria</taxon>
        <taxon>Bacillati</taxon>
        <taxon>Bacillota</taxon>
        <taxon>Clostridia</taxon>
        <taxon>Halanaerobiales</taxon>
        <taxon>Halarsenatibacteraceae</taxon>
        <taxon>Halarsenatibacter</taxon>
    </lineage>
</organism>
<proteinExistence type="inferred from homology"/>
<gene>
    <name evidence="6" type="ORF">SAMN04488692_10922</name>
</gene>
<dbReference type="InterPro" id="IPR005632">
    <property type="entry name" value="Chaperone_Skp"/>
</dbReference>
<dbReference type="PANTHER" id="PTHR35089">
    <property type="entry name" value="CHAPERONE PROTEIN SKP"/>
    <property type="match status" value="1"/>
</dbReference>
<accession>A0A1G9MV80</accession>
<dbReference type="GO" id="GO:0005829">
    <property type="term" value="C:cytosol"/>
    <property type="evidence" value="ECO:0007669"/>
    <property type="project" value="TreeGrafter"/>
</dbReference>
<protein>
    <submittedName>
        <fullName evidence="6">Outer membrane protein (OmpH-like)</fullName>
    </submittedName>
</protein>
<evidence type="ECO:0000313" key="6">
    <source>
        <dbReference type="EMBL" id="SDL78182.1"/>
    </source>
</evidence>
<dbReference type="SUPFAM" id="SSF111384">
    <property type="entry name" value="OmpH-like"/>
    <property type="match status" value="1"/>
</dbReference>
<evidence type="ECO:0000256" key="3">
    <source>
        <dbReference type="SAM" id="Coils"/>
    </source>
</evidence>
<dbReference type="EMBL" id="FNGO01000009">
    <property type="protein sequence ID" value="SDL78182.1"/>
    <property type="molecule type" value="Genomic_DNA"/>
</dbReference>
<keyword evidence="5" id="KW-0812">Transmembrane</keyword>
<dbReference type="Pfam" id="PF03938">
    <property type="entry name" value="OmpH"/>
    <property type="match status" value="1"/>
</dbReference>
<keyword evidence="2" id="KW-0732">Signal</keyword>
<sequence>MRRDLDTPSEERLRGGGFRPASRTLSLRQSENLNYKSSNILIQPLRRLTIDIRKTLIAALIAIGLTASLGLGVQAQTAEADVATIDMQEVLMAHPAIQDAQQQLQEEQMEMMAELEDMGEEEAAGQQQEMQQDLEMLQQDLMESAMDEAAEDIDEVAQDLGYEVVLDQEGVITGEDELNPENITEDVMDELDIEAEMPDEMEMQQ</sequence>
<dbReference type="Gene3D" id="3.30.910.20">
    <property type="entry name" value="Skp domain"/>
    <property type="match status" value="1"/>
</dbReference>
<feature type="transmembrane region" description="Helical" evidence="5">
    <location>
        <begin position="55"/>
        <end position="73"/>
    </location>
</feature>
<keyword evidence="7" id="KW-1185">Reference proteome</keyword>
<keyword evidence="5" id="KW-1133">Transmembrane helix</keyword>
<name>A0A1G9MV80_9FIRM</name>
<evidence type="ECO:0000256" key="5">
    <source>
        <dbReference type="SAM" id="Phobius"/>
    </source>
</evidence>
<dbReference type="AlphaFoldDB" id="A0A1G9MV80"/>
<comment type="similarity">
    <text evidence="1">Belongs to the Skp family.</text>
</comment>
<keyword evidence="5" id="KW-0472">Membrane</keyword>
<evidence type="ECO:0000313" key="7">
    <source>
        <dbReference type="Proteomes" id="UP000199476"/>
    </source>
</evidence>
<dbReference type="PANTHER" id="PTHR35089:SF1">
    <property type="entry name" value="CHAPERONE PROTEIN SKP"/>
    <property type="match status" value="1"/>
</dbReference>
<evidence type="ECO:0000256" key="1">
    <source>
        <dbReference type="ARBA" id="ARBA00009091"/>
    </source>
</evidence>
<feature type="region of interest" description="Disordered" evidence="4">
    <location>
        <begin position="1"/>
        <end position="20"/>
    </location>
</feature>
<evidence type="ECO:0000256" key="4">
    <source>
        <dbReference type="SAM" id="MobiDB-lite"/>
    </source>
</evidence>
<dbReference type="Proteomes" id="UP000199476">
    <property type="component" value="Unassembled WGS sequence"/>
</dbReference>
<keyword evidence="3" id="KW-0175">Coiled coil</keyword>
<dbReference type="GO" id="GO:0050821">
    <property type="term" value="P:protein stabilization"/>
    <property type="evidence" value="ECO:0007669"/>
    <property type="project" value="TreeGrafter"/>
</dbReference>
<evidence type="ECO:0000256" key="2">
    <source>
        <dbReference type="ARBA" id="ARBA00022729"/>
    </source>
</evidence>